<dbReference type="AlphaFoldDB" id="U1N794"/>
<protein>
    <submittedName>
        <fullName evidence="1">Uncharacterized protein</fullName>
    </submittedName>
</protein>
<proteinExistence type="predicted"/>
<accession>U1N794</accession>
<evidence type="ECO:0000313" key="1">
    <source>
        <dbReference type="EMBL" id="ERG92343.1"/>
    </source>
</evidence>
<dbReference type="HOGENOM" id="CLU_1127071_0_0_2"/>
<dbReference type="STRING" id="1238424.J07HQW1_02379"/>
<dbReference type="EMBL" id="KE356560">
    <property type="protein sequence ID" value="ERG92343.1"/>
    <property type="molecule type" value="Genomic_DNA"/>
</dbReference>
<sequence>MQLTEQFHIPDEYVDACNRLTTLVERHADRLLAEEYWAKNHIEGVANQTGQSYTYIRDDEYEAFNGVDAYLYSRFKRCVYQRVASVLEAQSDEYQAFQFVTETVEERKIKAIGWKNIREQLFTENSPYLQWAVLESVVEQLNNHYGTHGNFSDCYTDLVDTPEPNGTLPYAPDTGDYHIHDVATEAGHLQAPSTPPTHSPQTHTTTGVITKSVSQFTHGLPICSNTGQWVRQQFTSPNMAIRSICR</sequence>
<evidence type="ECO:0000313" key="2">
    <source>
        <dbReference type="Proteomes" id="UP000030649"/>
    </source>
</evidence>
<organism evidence="1 2">
    <name type="scientific">Haloquadratum walsbyi J07HQW1</name>
    <dbReference type="NCBI Taxonomy" id="1238424"/>
    <lineage>
        <taxon>Archaea</taxon>
        <taxon>Methanobacteriati</taxon>
        <taxon>Methanobacteriota</taxon>
        <taxon>Stenosarchaea group</taxon>
        <taxon>Halobacteria</taxon>
        <taxon>Halobacteriales</taxon>
        <taxon>Haloferacaceae</taxon>
        <taxon>Haloquadratum</taxon>
    </lineage>
</organism>
<name>U1N794_9EURY</name>
<gene>
    <name evidence="1" type="ORF">J07HQW1_02379</name>
</gene>
<dbReference type="Proteomes" id="UP000030649">
    <property type="component" value="Unassembled WGS sequence"/>
</dbReference>
<reference evidence="1 2" key="1">
    <citation type="journal article" date="2013" name="PLoS ONE">
        <title>Assembly-driven community genomics of a hypersaline microbial ecosystem.</title>
        <authorList>
            <person name="Podell S."/>
            <person name="Ugalde J.A."/>
            <person name="Narasingarao P."/>
            <person name="Banfield J.F."/>
            <person name="Heidelberg K.B."/>
            <person name="Allen E.E."/>
        </authorList>
    </citation>
    <scope>NUCLEOTIDE SEQUENCE [LARGE SCALE GENOMIC DNA]</scope>
    <source>
        <strain evidence="2">J07HQW1</strain>
    </source>
</reference>